<dbReference type="InterPro" id="IPR041490">
    <property type="entry name" value="KstR2_TetR_C"/>
</dbReference>
<dbReference type="PRINTS" id="PR00455">
    <property type="entry name" value="HTHTETR"/>
</dbReference>
<dbReference type="SUPFAM" id="SSF46689">
    <property type="entry name" value="Homeodomain-like"/>
    <property type="match status" value="1"/>
</dbReference>
<evidence type="ECO:0000313" key="8">
    <source>
        <dbReference type="Proteomes" id="UP000239687"/>
    </source>
</evidence>
<dbReference type="InterPro" id="IPR036271">
    <property type="entry name" value="Tet_transcr_reg_TetR-rel_C_sf"/>
</dbReference>
<keyword evidence="1" id="KW-0678">Repressor</keyword>
<protein>
    <submittedName>
        <fullName evidence="7">TetR/AcrR family transcriptional regulator</fullName>
    </submittedName>
</protein>
<dbReference type="Pfam" id="PF00440">
    <property type="entry name" value="TetR_N"/>
    <property type="match status" value="1"/>
</dbReference>
<dbReference type="PANTHER" id="PTHR30055">
    <property type="entry name" value="HTH-TYPE TRANSCRIPTIONAL REGULATOR RUTR"/>
    <property type="match status" value="1"/>
</dbReference>
<sequence length="209" mass="23302">MAKAEMAGQLPIAEGGTKERILRIAAELFSTRGYHATGMAELEKATGLGRGALYHHIGSKEELLFEITSRYLRVLIAKGVPLIETDLPAEEKFRHFSSVVMRAIVDHLAEMTVCFREVYSVIGERKIELLDLHRQYEQIWSAILKSGVEEGVFVTADSLAVKGILGIHHYSYLWIKPGGRRSPEAISDFFCHMLLPGLKTPTLAPEVRA</sequence>
<dbReference type="InterPro" id="IPR009057">
    <property type="entry name" value="Homeodomain-like_sf"/>
</dbReference>
<evidence type="ECO:0000256" key="2">
    <source>
        <dbReference type="ARBA" id="ARBA00023015"/>
    </source>
</evidence>
<feature type="DNA-binding region" description="H-T-H motif" evidence="5">
    <location>
        <begin position="38"/>
        <end position="57"/>
    </location>
</feature>
<organism evidence="7 8">
    <name type="scientific">Pseudomonas frederiksbergensis</name>
    <dbReference type="NCBI Taxonomy" id="104087"/>
    <lineage>
        <taxon>Bacteria</taxon>
        <taxon>Pseudomonadati</taxon>
        <taxon>Pseudomonadota</taxon>
        <taxon>Gammaproteobacteria</taxon>
        <taxon>Pseudomonadales</taxon>
        <taxon>Pseudomonadaceae</taxon>
        <taxon>Pseudomonas</taxon>
    </lineage>
</organism>
<dbReference type="SUPFAM" id="SSF48498">
    <property type="entry name" value="Tetracyclin repressor-like, C-terminal domain"/>
    <property type="match status" value="1"/>
</dbReference>
<dbReference type="InterPro" id="IPR050109">
    <property type="entry name" value="HTH-type_TetR-like_transc_reg"/>
</dbReference>
<dbReference type="AlphaFoldDB" id="A0A2S8H3L8"/>
<dbReference type="Gene3D" id="1.10.357.10">
    <property type="entry name" value="Tetracycline Repressor, domain 2"/>
    <property type="match status" value="1"/>
</dbReference>
<dbReference type="Pfam" id="PF17932">
    <property type="entry name" value="TetR_C_24"/>
    <property type="match status" value="1"/>
</dbReference>
<comment type="caution">
    <text evidence="7">The sequence shown here is derived from an EMBL/GenBank/DDBJ whole genome shotgun (WGS) entry which is preliminary data.</text>
</comment>
<keyword evidence="4" id="KW-0804">Transcription</keyword>
<keyword evidence="3 5" id="KW-0238">DNA-binding</keyword>
<reference evidence="7 8" key="1">
    <citation type="submission" date="2018-02" db="EMBL/GenBank/DDBJ databases">
        <title>Draft genome sequencing of Pseudomonas frederiksbergensis 11-D3.</title>
        <authorList>
            <person name="Zheng B.-X."/>
        </authorList>
    </citation>
    <scope>NUCLEOTIDE SEQUENCE [LARGE SCALE GENOMIC DNA]</scope>
    <source>
        <strain evidence="7 8">11-D3</strain>
    </source>
</reference>
<dbReference type="Gene3D" id="1.10.10.60">
    <property type="entry name" value="Homeodomain-like"/>
    <property type="match status" value="1"/>
</dbReference>
<dbReference type="RefSeq" id="WP_105348907.1">
    <property type="nucleotide sequence ID" value="NZ_PUIN01000024.1"/>
</dbReference>
<name>A0A2S8H3L8_9PSED</name>
<evidence type="ECO:0000313" key="7">
    <source>
        <dbReference type="EMBL" id="PQO96385.1"/>
    </source>
</evidence>
<proteinExistence type="predicted"/>
<evidence type="ECO:0000256" key="1">
    <source>
        <dbReference type="ARBA" id="ARBA00022491"/>
    </source>
</evidence>
<dbReference type="PROSITE" id="PS50977">
    <property type="entry name" value="HTH_TETR_2"/>
    <property type="match status" value="1"/>
</dbReference>
<evidence type="ECO:0000259" key="6">
    <source>
        <dbReference type="PROSITE" id="PS50977"/>
    </source>
</evidence>
<evidence type="ECO:0000256" key="3">
    <source>
        <dbReference type="ARBA" id="ARBA00023125"/>
    </source>
</evidence>
<dbReference type="PANTHER" id="PTHR30055:SF175">
    <property type="entry name" value="HTH-TYPE TRANSCRIPTIONAL REPRESSOR KSTR2"/>
    <property type="match status" value="1"/>
</dbReference>
<gene>
    <name evidence="7" type="ORF">C5612_30295</name>
</gene>
<evidence type="ECO:0000256" key="4">
    <source>
        <dbReference type="ARBA" id="ARBA00023163"/>
    </source>
</evidence>
<accession>A0A2S8H3L8</accession>
<dbReference type="EMBL" id="PUIN01000024">
    <property type="protein sequence ID" value="PQO96385.1"/>
    <property type="molecule type" value="Genomic_DNA"/>
</dbReference>
<dbReference type="InterPro" id="IPR001647">
    <property type="entry name" value="HTH_TetR"/>
</dbReference>
<dbReference type="Proteomes" id="UP000239687">
    <property type="component" value="Unassembled WGS sequence"/>
</dbReference>
<feature type="domain" description="HTH tetR-type" evidence="6">
    <location>
        <begin position="15"/>
        <end position="75"/>
    </location>
</feature>
<dbReference type="GO" id="GO:0000976">
    <property type="term" value="F:transcription cis-regulatory region binding"/>
    <property type="evidence" value="ECO:0007669"/>
    <property type="project" value="TreeGrafter"/>
</dbReference>
<keyword evidence="2" id="KW-0805">Transcription regulation</keyword>
<evidence type="ECO:0000256" key="5">
    <source>
        <dbReference type="PROSITE-ProRule" id="PRU00335"/>
    </source>
</evidence>
<dbReference type="GO" id="GO:0003700">
    <property type="term" value="F:DNA-binding transcription factor activity"/>
    <property type="evidence" value="ECO:0007669"/>
    <property type="project" value="TreeGrafter"/>
</dbReference>